<dbReference type="InParanoid" id="A0A420XM48"/>
<dbReference type="CDD" id="cd03220">
    <property type="entry name" value="ABC_KpsT_Wzt"/>
    <property type="match status" value="1"/>
</dbReference>
<keyword evidence="2" id="KW-0813">Transport</keyword>
<organism evidence="6 7">
    <name type="scientific">Motilibacter peucedani</name>
    <dbReference type="NCBI Taxonomy" id="598650"/>
    <lineage>
        <taxon>Bacteria</taxon>
        <taxon>Bacillati</taxon>
        <taxon>Actinomycetota</taxon>
        <taxon>Actinomycetes</taxon>
        <taxon>Motilibacterales</taxon>
        <taxon>Motilibacteraceae</taxon>
        <taxon>Motilibacter</taxon>
    </lineage>
</organism>
<evidence type="ECO:0000313" key="7">
    <source>
        <dbReference type="Proteomes" id="UP000281955"/>
    </source>
</evidence>
<proteinExistence type="inferred from homology"/>
<keyword evidence="4 6" id="KW-0067">ATP-binding</keyword>
<dbReference type="PROSITE" id="PS50893">
    <property type="entry name" value="ABC_TRANSPORTER_2"/>
    <property type="match status" value="1"/>
</dbReference>
<evidence type="ECO:0000256" key="2">
    <source>
        <dbReference type="ARBA" id="ARBA00022448"/>
    </source>
</evidence>
<evidence type="ECO:0000256" key="4">
    <source>
        <dbReference type="ARBA" id="ARBA00022840"/>
    </source>
</evidence>
<evidence type="ECO:0000256" key="3">
    <source>
        <dbReference type="ARBA" id="ARBA00022741"/>
    </source>
</evidence>
<dbReference type="EMBL" id="RBWV01000014">
    <property type="protein sequence ID" value="RKS71483.1"/>
    <property type="molecule type" value="Genomic_DNA"/>
</dbReference>
<dbReference type="AlphaFoldDB" id="A0A420XM48"/>
<sequence length="288" mass="31354">MSLLSVSELQARRTTHEPAISIQDLSVTYRVSVEAPQLTRAERARLGKQDLRARLAAQVRRRRREVYEVEALKNVSVDVMPGAVLGVVGANGAGKSTLMRAVAGILPPSKGRIVVNGRVSTLLALGVGFNGNLSGRENILLGGLAAGLSRAAIERRFEEIADFTGVDMHILERPMRTYSSGQYSRVAFAVAVHMEPDVLIVDEALSAGDAKFKQRAEAKMRELVVEDTSRTVLLVTHGLASIRAMCNEAIWLHEGRLMKWGQPGHIVRAYEEFMGVQKGGSAVSDEDL</sequence>
<keyword evidence="3" id="KW-0547">Nucleotide-binding</keyword>
<dbReference type="InterPro" id="IPR027417">
    <property type="entry name" value="P-loop_NTPase"/>
</dbReference>
<accession>A0A420XM48</accession>
<dbReference type="GO" id="GO:0005524">
    <property type="term" value="F:ATP binding"/>
    <property type="evidence" value="ECO:0007669"/>
    <property type="project" value="UniProtKB-KW"/>
</dbReference>
<dbReference type="InterPro" id="IPR003439">
    <property type="entry name" value="ABC_transporter-like_ATP-bd"/>
</dbReference>
<dbReference type="GO" id="GO:0016887">
    <property type="term" value="F:ATP hydrolysis activity"/>
    <property type="evidence" value="ECO:0007669"/>
    <property type="project" value="InterPro"/>
</dbReference>
<keyword evidence="7" id="KW-1185">Reference proteome</keyword>
<reference evidence="6 7" key="1">
    <citation type="submission" date="2018-10" db="EMBL/GenBank/DDBJ databases">
        <title>Genomic Encyclopedia of Archaeal and Bacterial Type Strains, Phase II (KMG-II): from individual species to whole genera.</title>
        <authorList>
            <person name="Goeker M."/>
        </authorList>
    </citation>
    <scope>NUCLEOTIDE SEQUENCE [LARGE SCALE GENOMIC DNA]</scope>
    <source>
        <strain evidence="6 7">RP-AC37</strain>
    </source>
</reference>
<dbReference type="Gene3D" id="3.40.50.300">
    <property type="entry name" value="P-loop containing nucleotide triphosphate hydrolases"/>
    <property type="match status" value="1"/>
</dbReference>
<protein>
    <submittedName>
        <fullName evidence="6">Teichoic acid transport system ATP-binding protein</fullName>
    </submittedName>
</protein>
<dbReference type="PANTHER" id="PTHR46743:SF2">
    <property type="entry name" value="TEICHOIC ACIDS EXPORT ATP-BINDING PROTEIN TAGH"/>
    <property type="match status" value="1"/>
</dbReference>
<dbReference type="GO" id="GO:0016020">
    <property type="term" value="C:membrane"/>
    <property type="evidence" value="ECO:0007669"/>
    <property type="project" value="InterPro"/>
</dbReference>
<evidence type="ECO:0000313" key="6">
    <source>
        <dbReference type="EMBL" id="RKS71483.1"/>
    </source>
</evidence>
<comment type="similarity">
    <text evidence="1">Belongs to the ABC transporter superfamily.</text>
</comment>
<gene>
    <name evidence="6" type="ORF">CLV35_3281</name>
</gene>
<dbReference type="FunCoup" id="A0A420XM48">
    <property type="interactions" value="22"/>
</dbReference>
<name>A0A420XM48_9ACTN</name>
<dbReference type="Proteomes" id="UP000281955">
    <property type="component" value="Unassembled WGS sequence"/>
</dbReference>
<dbReference type="SUPFAM" id="SSF52540">
    <property type="entry name" value="P-loop containing nucleoside triphosphate hydrolases"/>
    <property type="match status" value="1"/>
</dbReference>
<feature type="domain" description="ABC transporter" evidence="5">
    <location>
        <begin position="53"/>
        <end position="279"/>
    </location>
</feature>
<evidence type="ECO:0000256" key="1">
    <source>
        <dbReference type="ARBA" id="ARBA00005417"/>
    </source>
</evidence>
<evidence type="ECO:0000259" key="5">
    <source>
        <dbReference type="PROSITE" id="PS50893"/>
    </source>
</evidence>
<dbReference type="GO" id="GO:0140359">
    <property type="term" value="F:ABC-type transporter activity"/>
    <property type="evidence" value="ECO:0007669"/>
    <property type="project" value="InterPro"/>
</dbReference>
<comment type="caution">
    <text evidence="6">The sequence shown here is derived from an EMBL/GenBank/DDBJ whole genome shotgun (WGS) entry which is preliminary data.</text>
</comment>
<dbReference type="InterPro" id="IPR003593">
    <property type="entry name" value="AAA+_ATPase"/>
</dbReference>
<dbReference type="SMART" id="SM00382">
    <property type="entry name" value="AAA"/>
    <property type="match status" value="1"/>
</dbReference>
<dbReference type="Pfam" id="PF00005">
    <property type="entry name" value="ABC_tran"/>
    <property type="match status" value="1"/>
</dbReference>
<dbReference type="InterPro" id="IPR050683">
    <property type="entry name" value="Bact_Polysacc_Export_ATP-bd"/>
</dbReference>
<dbReference type="PANTHER" id="PTHR46743">
    <property type="entry name" value="TEICHOIC ACIDS EXPORT ATP-BINDING PROTEIN TAGH"/>
    <property type="match status" value="1"/>
</dbReference>
<dbReference type="InterPro" id="IPR015860">
    <property type="entry name" value="ABC_transpr_TagH-like"/>
</dbReference>